<dbReference type="InterPro" id="IPR016064">
    <property type="entry name" value="NAD/diacylglycerol_kinase_sf"/>
</dbReference>
<comment type="catalytic activity">
    <reaction evidence="21">
        <text>N-hexanoyl-(4R)-hydroxysphinganine + ATP = N-hexanoyl-(4R)-hydroxysphinganine-1-phosphate + ADP + H(+)</text>
        <dbReference type="Rhea" id="RHEA:47916"/>
        <dbReference type="ChEBI" id="CHEBI:15378"/>
        <dbReference type="ChEBI" id="CHEBI:30616"/>
        <dbReference type="ChEBI" id="CHEBI:88095"/>
        <dbReference type="ChEBI" id="CHEBI:88096"/>
        <dbReference type="ChEBI" id="CHEBI:456216"/>
    </reaction>
    <physiologicalReaction direction="left-to-right" evidence="21">
        <dbReference type="Rhea" id="RHEA:47917"/>
    </physiologicalReaction>
</comment>
<dbReference type="InterPro" id="IPR057465">
    <property type="entry name" value="CERK_PH"/>
</dbReference>
<dbReference type="InterPro" id="IPR045363">
    <property type="entry name" value="CERK_C"/>
</dbReference>
<evidence type="ECO:0000256" key="14">
    <source>
        <dbReference type="ARBA" id="ARBA00023098"/>
    </source>
</evidence>
<feature type="compositionally biased region" description="Basic residues" evidence="25">
    <location>
        <begin position="56"/>
        <end position="69"/>
    </location>
</feature>
<evidence type="ECO:0000256" key="7">
    <source>
        <dbReference type="ARBA" id="ARBA00022553"/>
    </source>
</evidence>
<dbReference type="Pfam" id="PF25382">
    <property type="entry name" value="PH_CERK"/>
    <property type="match status" value="1"/>
</dbReference>
<comment type="catalytic activity">
    <reaction evidence="19">
        <text>N-hexadecanoylsphing-4-enine + ATP = N-(hexadecanoyl)-sphing-4-enine-1-phosphate + ADP + H(+)</text>
        <dbReference type="Rhea" id="RHEA:46340"/>
        <dbReference type="ChEBI" id="CHEBI:15378"/>
        <dbReference type="ChEBI" id="CHEBI:30616"/>
        <dbReference type="ChEBI" id="CHEBI:72959"/>
        <dbReference type="ChEBI" id="CHEBI:72963"/>
        <dbReference type="ChEBI" id="CHEBI:456216"/>
    </reaction>
    <physiologicalReaction direction="left-to-right" evidence="19">
        <dbReference type="Rhea" id="RHEA:46341"/>
    </physiologicalReaction>
</comment>
<dbReference type="GeneID" id="109265253"/>
<organism evidence="27 28">
    <name type="scientific">Panthera pardus</name>
    <name type="common">Leopard</name>
    <name type="synonym">Felis pardus</name>
    <dbReference type="NCBI Taxonomy" id="9691"/>
    <lineage>
        <taxon>Eukaryota</taxon>
        <taxon>Metazoa</taxon>
        <taxon>Chordata</taxon>
        <taxon>Craniata</taxon>
        <taxon>Vertebrata</taxon>
        <taxon>Euteleostomi</taxon>
        <taxon>Mammalia</taxon>
        <taxon>Eutheria</taxon>
        <taxon>Laurasiatheria</taxon>
        <taxon>Carnivora</taxon>
        <taxon>Feliformia</taxon>
        <taxon>Felidae</taxon>
        <taxon>Pantherinae</taxon>
        <taxon>Panthera</taxon>
    </lineage>
</organism>
<dbReference type="InterPro" id="IPR050187">
    <property type="entry name" value="Lipid_Phosphate_FormReg"/>
</dbReference>
<keyword evidence="13" id="KW-0460">Magnesium</keyword>
<evidence type="ECO:0000256" key="11">
    <source>
        <dbReference type="ARBA" id="ARBA00022837"/>
    </source>
</evidence>
<keyword evidence="14" id="KW-0443">Lipid metabolism</keyword>
<evidence type="ECO:0000256" key="16">
    <source>
        <dbReference type="ARBA" id="ARBA00026096"/>
    </source>
</evidence>
<dbReference type="Proteomes" id="UP001165780">
    <property type="component" value="Unplaced"/>
</dbReference>
<dbReference type="GO" id="GO:0006672">
    <property type="term" value="P:ceramide metabolic process"/>
    <property type="evidence" value="ECO:0007669"/>
    <property type="project" value="TreeGrafter"/>
</dbReference>
<dbReference type="InterPro" id="IPR001206">
    <property type="entry name" value="Diacylglycerol_kinase_cat_dom"/>
</dbReference>
<evidence type="ECO:0000256" key="19">
    <source>
        <dbReference type="ARBA" id="ARBA00050675"/>
    </source>
</evidence>
<feature type="non-terminal residue" evidence="28">
    <location>
        <position position="1"/>
    </location>
</feature>
<keyword evidence="9" id="KW-0547">Nucleotide-binding</keyword>
<keyword evidence="7" id="KW-0597">Phosphoprotein</keyword>
<dbReference type="SUPFAM" id="SSF101447">
    <property type="entry name" value="Formin homology 2 domain (FH2 domain)"/>
    <property type="match status" value="1"/>
</dbReference>
<evidence type="ECO:0000256" key="2">
    <source>
        <dbReference type="ARBA" id="ARBA00001946"/>
    </source>
</evidence>
<keyword evidence="15" id="KW-0472">Membrane</keyword>
<dbReference type="EC" id="2.7.1.138" evidence="16"/>
<dbReference type="GO" id="GO:0005886">
    <property type="term" value="C:plasma membrane"/>
    <property type="evidence" value="ECO:0007669"/>
    <property type="project" value="UniProtKB-SubCell"/>
</dbReference>
<evidence type="ECO:0000256" key="1">
    <source>
        <dbReference type="ARBA" id="ARBA00001913"/>
    </source>
</evidence>
<comment type="cofactor">
    <cofactor evidence="2">
        <name>Mg(2+)</name>
        <dbReference type="ChEBI" id="CHEBI:18420"/>
    </cofactor>
</comment>
<feature type="domain" description="DAGKc" evidence="26">
    <location>
        <begin position="197"/>
        <end position="347"/>
    </location>
</feature>
<proteinExistence type="predicted"/>
<comment type="function">
    <text evidence="22">Catalyzes specifically the phosphorylation of ceramide to form ceramide 1-phosphate. Acts efficiently on natural and analog ceramides (C6, C8, C16 ceramides, and C8-dihydroceramide), to a lesser extent on C2-ceramide and C6-dihydroceramide, but not on other lipids, such as various sphingosines. Shows a greater preference for D-erythro isomer of ceramides. Binds phosphoinositides.</text>
</comment>
<keyword evidence="6" id="KW-0963">Cytoplasm</keyword>
<evidence type="ECO:0000256" key="13">
    <source>
        <dbReference type="ARBA" id="ARBA00022842"/>
    </source>
</evidence>
<evidence type="ECO:0000256" key="5">
    <source>
        <dbReference type="ARBA" id="ARBA00022475"/>
    </source>
</evidence>
<keyword evidence="5" id="KW-1003">Cell membrane</keyword>
<feature type="region of interest" description="Disordered" evidence="25">
    <location>
        <begin position="1"/>
        <end position="74"/>
    </location>
</feature>
<evidence type="ECO:0000256" key="9">
    <source>
        <dbReference type="ARBA" id="ARBA00022741"/>
    </source>
</evidence>
<evidence type="ECO:0000256" key="23">
    <source>
        <dbReference type="ARBA" id="ARBA00068405"/>
    </source>
</evidence>
<evidence type="ECO:0000256" key="10">
    <source>
        <dbReference type="ARBA" id="ARBA00022777"/>
    </source>
</evidence>
<evidence type="ECO:0000256" key="24">
    <source>
        <dbReference type="ARBA" id="ARBA00080237"/>
    </source>
</evidence>
<evidence type="ECO:0000256" key="25">
    <source>
        <dbReference type="SAM" id="MobiDB-lite"/>
    </source>
</evidence>
<keyword evidence="10 28" id="KW-0418">Kinase</keyword>
<comment type="catalytic activity">
    <reaction evidence="17">
        <text>an N-acylsphing-4-enine + ATP = an N-acylsphing-4-enine 1-phosphate + ADP + H(+)</text>
        <dbReference type="Rhea" id="RHEA:17929"/>
        <dbReference type="ChEBI" id="CHEBI:15378"/>
        <dbReference type="ChEBI" id="CHEBI:30616"/>
        <dbReference type="ChEBI" id="CHEBI:52639"/>
        <dbReference type="ChEBI" id="CHEBI:57674"/>
        <dbReference type="ChEBI" id="CHEBI:456216"/>
        <dbReference type="EC" id="2.7.1.138"/>
    </reaction>
    <physiologicalReaction direction="left-to-right" evidence="17">
        <dbReference type="Rhea" id="RHEA:17930"/>
    </physiologicalReaction>
</comment>
<dbReference type="RefSeq" id="XP_053750779.1">
    <property type="nucleotide sequence ID" value="XM_053894804.1"/>
</dbReference>
<dbReference type="GO" id="GO:0001729">
    <property type="term" value="F:ceramide kinase activity"/>
    <property type="evidence" value="ECO:0007669"/>
    <property type="project" value="UniProtKB-EC"/>
</dbReference>
<evidence type="ECO:0000256" key="21">
    <source>
        <dbReference type="ARBA" id="ARBA00052626"/>
    </source>
</evidence>
<dbReference type="CTD" id="64781"/>
<keyword evidence="27" id="KW-1185">Reference proteome</keyword>
<comment type="catalytic activity">
    <reaction evidence="20">
        <text>N-(acetyl)-sphing-4-enine + ATP = N-(acetyl)-sphing-4-enine-1-phosphate + ADP + H(+)</text>
        <dbReference type="Rhea" id="RHEA:47904"/>
        <dbReference type="ChEBI" id="CHEBI:15378"/>
        <dbReference type="ChEBI" id="CHEBI:30616"/>
        <dbReference type="ChEBI" id="CHEBI:46979"/>
        <dbReference type="ChEBI" id="CHEBI:85375"/>
        <dbReference type="ChEBI" id="CHEBI:456216"/>
    </reaction>
    <physiologicalReaction direction="left-to-right" evidence="20">
        <dbReference type="Rhea" id="RHEA:47905"/>
    </physiologicalReaction>
</comment>
<feature type="compositionally biased region" description="Low complexity" evidence="25">
    <location>
        <begin position="40"/>
        <end position="55"/>
    </location>
</feature>
<dbReference type="Gene3D" id="3.40.50.10330">
    <property type="entry name" value="Probable inorganic polyphosphate/atp-NAD kinase, domain 1"/>
    <property type="match status" value="1"/>
</dbReference>
<accession>A0A9W2UWK3</accession>
<dbReference type="GO" id="GO:0005524">
    <property type="term" value="F:ATP binding"/>
    <property type="evidence" value="ECO:0007669"/>
    <property type="project" value="UniProtKB-KW"/>
</dbReference>
<sequence length="606" mass="67240">PSSSPRPPCVRGDAAPPAPRAPPAPAPPPPPPPPPPPGRAPGAANGPAPLGVRVPAPRRARPSRRRRRATGAMGAAEPLRSVLWVKRQRCAVSLDPARALLRWWRSPGPGAGAPGADACSVPVSEIITVEETDIHGRHYGRGKWQKMEKPFAFTVHCVKRARRHRWRWAQVTFCCAEEPLCHLWLQTLRELLEKLTSRPKHLLVFINPFGGKGQGKRIYERKVAPLFTLASITTEIIVTERANQAKESLYEINIDKYDGIVCVGGDGMFSEVLHGLIGRTQRNAGVDQNQPRAALVPSPLRIGIIPAGSTDCVCFSTVGTNDAETSALHIIVGDSLPMDVSSVHHNSTLLRYSVSLLGYGFYGDVIKDSEKKRWMGLIRYDFSGLKTFLSHHCYEGTVSFLPARHTVGSPRDRKPCRAGCFVCRQSKQQLEEEQKRSLYGLENTEEVEEWKVVCGKFLAINATNMSCACPRSPQGLSPAAHLGDGSSDLILIRKCSRFNFLRFLVRHTNQYDQFDFAFVEVYRVRKFQFVSKHVEDEDSDLKERGKTRFGQICSDHPPCCCSVSNSSWNCDGEVLSSSAIEVRVHCQLVRLFARGIEENPKEESQS</sequence>
<evidence type="ECO:0000256" key="4">
    <source>
        <dbReference type="ARBA" id="ARBA00004496"/>
    </source>
</evidence>
<dbReference type="Pfam" id="PF00781">
    <property type="entry name" value="DAGK_cat"/>
    <property type="match status" value="1"/>
</dbReference>
<protein>
    <recommendedName>
        <fullName evidence="23">Ceramide kinase</fullName>
        <ecNumber evidence="16">2.7.1.138</ecNumber>
    </recommendedName>
    <alternativeName>
        <fullName evidence="24">Acylsphingosine kinase</fullName>
    </alternativeName>
</protein>
<keyword evidence="11" id="KW-0106">Calcium</keyword>
<dbReference type="SMART" id="SM00046">
    <property type="entry name" value="DAGKc"/>
    <property type="match status" value="1"/>
</dbReference>
<comment type="subcellular location">
    <subcellularLocation>
        <location evidence="3">Cell membrane</location>
        <topology evidence="3">Peripheral membrane protein</topology>
    </subcellularLocation>
    <subcellularLocation>
        <location evidence="4">Cytoplasm</location>
    </subcellularLocation>
</comment>
<gene>
    <name evidence="28" type="primary">CERK</name>
</gene>
<comment type="cofactor">
    <cofactor evidence="1">
        <name>Ca(2+)</name>
        <dbReference type="ChEBI" id="CHEBI:29108"/>
    </cofactor>
</comment>
<dbReference type="InterPro" id="IPR017438">
    <property type="entry name" value="ATP-NAD_kinase_N"/>
</dbReference>
<dbReference type="FunFam" id="3.40.50.10330:FF:000022">
    <property type="entry name" value="Ceramide kinase"/>
    <property type="match status" value="1"/>
</dbReference>
<evidence type="ECO:0000256" key="8">
    <source>
        <dbReference type="ARBA" id="ARBA00022679"/>
    </source>
</evidence>
<evidence type="ECO:0000256" key="22">
    <source>
        <dbReference type="ARBA" id="ARBA00055034"/>
    </source>
</evidence>
<dbReference type="PROSITE" id="PS50146">
    <property type="entry name" value="DAGK"/>
    <property type="match status" value="1"/>
</dbReference>
<dbReference type="Pfam" id="PF19280">
    <property type="entry name" value="CERK_C"/>
    <property type="match status" value="1"/>
</dbReference>
<evidence type="ECO:0000256" key="20">
    <source>
        <dbReference type="ARBA" id="ARBA00050987"/>
    </source>
</evidence>
<evidence type="ECO:0000313" key="28">
    <source>
        <dbReference type="RefSeq" id="XP_053750779.1"/>
    </source>
</evidence>
<dbReference type="AlphaFoldDB" id="A0A9W2UWK3"/>
<evidence type="ECO:0000256" key="6">
    <source>
        <dbReference type="ARBA" id="ARBA00022490"/>
    </source>
</evidence>
<reference evidence="28" key="1">
    <citation type="submission" date="2025-08" db="UniProtKB">
        <authorList>
            <consortium name="RefSeq"/>
        </authorList>
    </citation>
    <scope>IDENTIFICATION</scope>
    <source>
        <tissue evidence="28">Whole blood</tissue>
    </source>
</reference>
<dbReference type="PANTHER" id="PTHR12358">
    <property type="entry name" value="SPHINGOSINE KINASE"/>
    <property type="match status" value="1"/>
</dbReference>
<dbReference type="PANTHER" id="PTHR12358:SF25">
    <property type="entry name" value="CERAMIDE KINASE"/>
    <property type="match status" value="1"/>
</dbReference>
<dbReference type="SUPFAM" id="SSF111331">
    <property type="entry name" value="NAD kinase/diacylglycerol kinase-like"/>
    <property type="match status" value="1"/>
</dbReference>
<name>A0A9W2UWK3_PANPR</name>
<dbReference type="Gene3D" id="2.60.200.40">
    <property type="match status" value="1"/>
</dbReference>
<evidence type="ECO:0000256" key="3">
    <source>
        <dbReference type="ARBA" id="ARBA00004202"/>
    </source>
</evidence>
<evidence type="ECO:0000256" key="17">
    <source>
        <dbReference type="ARBA" id="ARBA00048034"/>
    </source>
</evidence>
<dbReference type="GO" id="GO:0005737">
    <property type="term" value="C:cytoplasm"/>
    <property type="evidence" value="ECO:0007669"/>
    <property type="project" value="UniProtKB-SubCell"/>
</dbReference>
<evidence type="ECO:0000256" key="12">
    <source>
        <dbReference type="ARBA" id="ARBA00022840"/>
    </source>
</evidence>
<evidence type="ECO:0000256" key="18">
    <source>
        <dbReference type="ARBA" id="ARBA00048876"/>
    </source>
</evidence>
<evidence type="ECO:0000313" key="27">
    <source>
        <dbReference type="Proteomes" id="UP001165780"/>
    </source>
</evidence>
<keyword evidence="8" id="KW-0808">Transferase</keyword>
<dbReference type="FunFam" id="2.60.200.40:FF:000014">
    <property type="entry name" value="Ceramide kinase"/>
    <property type="match status" value="1"/>
</dbReference>
<comment type="catalytic activity">
    <reaction evidence="18">
        <text>N-(hexanoyl)sphing-4-enine + ATP = N-hexanoylsphing-4-enine 1-phosphate + ADP + H(+)</text>
        <dbReference type="Rhea" id="RHEA:43312"/>
        <dbReference type="ChEBI" id="CHEBI:15378"/>
        <dbReference type="ChEBI" id="CHEBI:30616"/>
        <dbReference type="ChEBI" id="CHEBI:63867"/>
        <dbReference type="ChEBI" id="CHEBI:82959"/>
        <dbReference type="ChEBI" id="CHEBI:456216"/>
    </reaction>
    <physiologicalReaction direction="left-to-right" evidence="18">
        <dbReference type="Rhea" id="RHEA:43313"/>
    </physiologicalReaction>
</comment>
<feature type="compositionally biased region" description="Pro residues" evidence="25">
    <location>
        <begin position="16"/>
        <end position="39"/>
    </location>
</feature>
<keyword evidence="12" id="KW-0067">ATP-binding</keyword>
<evidence type="ECO:0000256" key="15">
    <source>
        <dbReference type="ARBA" id="ARBA00023136"/>
    </source>
</evidence>
<evidence type="ECO:0000259" key="26">
    <source>
        <dbReference type="PROSITE" id="PS50146"/>
    </source>
</evidence>